<keyword evidence="1" id="KW-0812">Transmembrane</keyword>
<organism evidence="3 4">
    <name type="scientific">Amylibacter marinus</name>
    <dbReference type="NCBI Taxonomy" id="1475483"/>
    <lineage>
        <taxon>Bacteria</taxon>
        <taxon>Pseudomonadati</taxon>
        <taxon>Pseudomonadota</taxon>
        <taxon>Alphaproteobacteria</taxon>
        <taxon>Rhodobacterales</taxon>
        <taxon>Paracoccaceae</taxon>
        <taxon>Amylibacter</taxon>
    </lineage>
</organism>
<proteinExistence type="predicted"/>
<sequence>MPSIIRTLLRKFRFLLKKPLFTLVWLPAVWLMLGAARAMILTVEFRRLARLLGRREGLMSAVPLLTKPQKRRARQIQAVIKLAARYTPWTSNCFPQAIAARVLLGLYGVPYMMFFGVNKQGKNNCLKAHAWVVSGPCAVAGGHAFNEYTVVGSFGADSWQKAGS</sequence>
<dbReference type="InterPro" id="IPR032708">
    <property type="entry name" value="McjB_C"/>
</dbReference>
<comment type="caution">
    <text evidence="3">The sequence shown here is derived from an EMBL/GenBank/DDBJ whole genome shotgun (WGS) entry which is preliminary data.</text>
</comment>
<evidence type="ECO:0000256" key="1">
    <source>
        <dbReference type="SAM" id="Phobius"/>
    </source>
</evidence>
<gene>
    <name evidence="3" type="ORF">GCM10007939_22360</name>
</gene>
<dbReference type="Proteomes" id="UP001156694">
    <property type="component" value="Unassembled WGS sequence"/>
</dbReference>
<dbReference type="RefSeq" id="WP_284379149.1">
    <property type="nucleotide sequence ID" value="NZ_BSNN01000007.1"/>
</dbReference>
<name>A0ABQ5VX03_9RHOB</name>
<feature type="domain" description="Microcin J25-processing protein McjB C-terminal" evidence="2">
    <location>
        <begin position="40"/>
        <end position="150"/>
    </location>
</feature>
<keyword evidence="1" id="KW-0472">Membrane</keyword>
<reference evidence="4" key="1">
    <citation type="journal article" date="2019" name="Int. J. Syst. Evol. Microbiol.">
        <title>The Global Catalogue of Microorganisms (GCM) 10K type strain sequencing project: providing services to taxonomists for standard genome sequencing and annotation.</title>
        <authorList>
            <consortium name="The Broad Institute Genomics Platform"/>
            <consortium name="The Broad Institute Genome Sequencing Center for Infectious Disease"/>
            <person name="Wu L."/>
            <person name="Ma J."/>
        </authorList>
    </citation>
    <scope>NUCLEOTIDE SEQUENCE [LARGE SCALE GENOMIC DNA]</scope>
    <source>
        <strain evidence="4">NBRC 110140</strain>
    </source>
</reference>
<keyword evidence="1" id="KW-1133">Transmembrane helix</keyword>
<feature type="transmembrane region" description="Helical" evidence="1">
    <location>
        <begin position="98"/>
        <end position="117"/>
    </location>
</feature>
<dbReference type="InterPro" id="IPR053521">
    <property type="entry name" value="McjB-like"/>
</dbReference>
<evidence type="ECO:0000313" key="4">
    <source>
        <dbReference type="Proteomes" id="UP001156694"/>
    </source>
</evidence>
<dbReference type="NCBIfam" id="NF033537">
    <property type="entry name" value="lasso_biosyn_B2"/>
    <property type="match status" value="1"/>
</dbReference>
<keyword evidence="4" id="KW-1185">Reference proteome</keyword>
<dbReference type="EMBL" id="BSNN01000007">
    <property type="protein sequence ID" value="GLQ35952.1"/>
    <property type="molecule type" value="Genomic_DNA"/>
</dbReference>
<evidence type="ECO:0000313" key="3">
    <source>
        <dbReference type="EMBL" id="GLQ35952.1"/>
    </source>
</evidence>
<accession>A0ABQ5VX03</accession>
<protein>
    <recommendedName>
        <fullName evidence="2">Microcin J25-processing protein McjB C-terminal domain-containing protein</fullName>
    </recommendedName>
</protein>
<evidence type="ECO:0000259" key="2">
    <source>
        <dbReference type="Pfam" id="PF13471"/>
    </source>
</evidence>
<dbReference type="Pfam" id="PF13471">
    <property type="entry name" value="Transglut_core3"/>
    <property type="match status" value="1"/>
</dbReference>